<dbReference type="NCBIfam" id="TIGR00756">
    <property type="entry name" value="PPR"/>
    <property type="match status" value="2"/>
</dbReference>
<gene>
    <name evidence="4" type="ORF">NYM_LOCUS16916</name>
</gene>
<dbReference type="InterPro" id="IPR051240">
    <property type="entry name" value="Mito_RNA-Proc/Resp"/>
</dbReference>
<feature type="compositionally biased region" description="Low complexity" evidence="3">
    <location>
        <begin position="23"/>
        <end position="35"/>
    </location>
</feature>
<feature type="repeat" description="PPR" evidence="2">
    <location>
        <begin position="342"/>
        <end position="378"/>
    </location>
</feature>
<dbReference type="AlphaFoldDB" id="A0A5K1CQA5"/>
<dbReference type="OrthoDB" id="1911504at2759"/>
<dbReference type="PANTHER" id="PTHR47933">
    <property type="entry name" value="PENTATRICOPEPTIDE REPEAT-CONTAINING PROTEIN 1, MITOCHONDRIAL"/>
    <property type="match status" value="1"/>
</dbReference>
<accession>A0A5K1CQA5</accession>
<dbReference type="InterPro" id="IPR011990">
    <property type="entry name" value="TPR-like_helical_dom_sf"/>
</dbReference>
<dbReference type="Pfam" id="PF13041">
    <property type="entry name" value="PPR_2"/>
    <property type="match status" value="2"/>
</dbReference>
<organism evidence="4">
    <name type="scientific">Nymphaea colorata</name>
    <name type="common">pocket water lily</name>
    <dbReference type="NCBI Taxonomy" id="210225"/>
    <lineage>
        <taxon>Eukaryota</taxon>
        <taxon>Viridiplantae</taxon>
        <taxon>Streptophyta</taxon>
        <taxon>Embryophyta</taxon>
        <taxon>Tracheophyta</taxon>
        <taxon>Spermatophyta</taxon>
        <taxon>Magnoliopsida</taxon>
        <taxon>Nymphaeales</taxon>
        <taxon>Nymphaeaceae</taxon>
        <taxon>Nymphaea</taxon>
    </lineage>
</organism>
<evidence type="ECO:0000256" key="1">
    <source>
        <dbReference type="ARBA" id="ARBA00022737"/>
    </source>
</evidence>
<dbReference type="PROSITE" id="PS51375">
    <property type="entry name" value="PPR"/>
    <property type="match status" value="4"/>
</dbReference>
<evidence type="ECO:0008006" key="5">
    <source>
        <dbReference type="Google" id="ProtNLM"/>
    </source>
</evidence>
<protein>
    <recommendedName>
        <fullName evidence="5">Pentacotripeptide-repeat region of PRORP domain-containing protein</fullName>
    </recommendedName>
</protein>
<dbReference type="Gramene" id="NC4G0020830.1">
    <property type="protein sequence ID" value="NC4G0020830.1:cds"/>
    <property type="gene ID" value="NC4G0020830"/>
</dbReference>
<feature type="repeat" description="PPR" evidence="2">
    <location>
        <begin position="166"/>
        <end position="200"/>
    </location>
</feature>
<dbReference type="Pfam" id="PF01535">
    <property type="entry name" value="PPR"/>
    <property type="match status" value="1"/>
</dbReference>
<dbReference type="GO" id="GO:0003729">
    <property type="term" value="F:mRNA binding"/>
    <property type="evidence" value="ECO:0007669"/>
    <property type="project" value="TreeGrafter"/>
</dbReference>
<dbReference type="OMA" id="VFGSYCS"/>
<feature type="repeat" description="PPR" evidence="2">
    <location>
        <begin position="379"/>
        <end position="413"/>
    </location>
</feature>
<reference evidence="4" key="1">
    <citation type="submission" date="2019-09" db="EMBL/GenBank/DDBJ databases">
        <authorList>
            <person name="Zhang L."/>
        </authorList>
    </citation>
    <scope>NUCLEOTIDE SEQUENCE</scope>
</reference>
<feature type="repeat" description="PPR" evidence="2">
    <location>
        <begin position="201"/>
        <end position="231"/>
    </location>
</feature>
<dbReference type="PANTHER" id="PTHR47933:SF14">
    <property type="entry name" value="PENTATRICOPEPTIDE REPEAT (PPR) SUPERFAMILY PROTEIN"/>
    <property type="match status" value="1"/>
</dbReference>
<evidence type="ECO:0000256" key="3">
    <source>
        <dbReference type="SAM" id="MobiDB-lite"/>
    </source>
</evidence>
<proteinExistence type="predicted"/>
<dbReference type="EMBL" id="LR721782">
    <property type="protein sequence ID" value="VVW28527.1"/>
    <property type="molecule type" value="Genomic_DNA"/>
</dbReference>
<name>A0A5K1CQA5_9MAGN</name>
<feature type="region of interest" description="Disordered" evidence="3">
    <location>
        <begin position="1"/>
        <end position="65"/>
    </location>
</feature>
<sequence>MVKVGNPKRSSNGRSPKKRPKEASASTAKPSTASPTLPPIPSVKGGDDHGIARKPPRQTFPSHLDFPDLPQRIRLLCELIAETPAENIEAALAKTHIPISPEDVEVVLKLSYGSPNAAVKFFRCVLHRVRVNPFSWNLVVDVLGKNYLFDEMWDAAKSMKAGGFLSVSTFASVFSSYVQAGRLNEAFMTFDVLDRYGIPKDVVAVNSLLSAICRGRETSEALEFFDKMKGKVPPDADTFAILLEGCEREGNAARAMTTFAEMISRMGWNSENKSAYDAFLTTLVRASEIEETVKYLKALQSRNCSPSMKFFRNSVSLLAERNDPKAASKLWDIMISSNLLPNVTMYNTMIGLFCRAADDMVDDAYKLLDEMAFNGAFPDSITYNTIFECLIKRGKTEEAAKFFVEAKKNECHLSDSVSASAIKFFFESDDPETAIEVWTYMAESDINPREESANTLLTCLGDLGRLYEVRKFFDVVTDSGIYIHSSTMVKLKRTFVDAGKGQSYERIASRWKARSDGIRRL</sequence>
<dbReference type="InterPro" id="IPR002885">
    <property type="entry name" value="PPR_rpt"/>
</dbReference>
<keyword evidence="1" id="KW-0677">Repeat</keyword>
<evidence type="ECO:0000256" key="2">
    <source>
        <dbReference type="PROSITE-ProRule" id="PRU00708"/>
    </source>
</evidence>
<dbReference type="Gene3D" id="1.25.40.10">
    <property type="entry name" value="Tetratricopeptide repeat domain"/>
    <property type="match status" value="2"/>
</dbReference>
<evidence type="ECO:0000313" key="4">
    <source>
        <dbReference type="EMBL" id="VVW28527.1"/>
    </source>
</evidence>